<keyword evidence="1" id="KW-0378">Hydrolase</keyword>
<dbReference type="PANTHER" id="PTHR35569">
    <property type="entry name" value="CYANAMIDE HYDRATASE DDI2-RELATED"/>
    <property type="match status" value="1"/>
</dbReference>
<evidence type="ECO:0000313" key="2">
    <source>
        <dbReference type="Proteomes" id="UP000298656"/>
    </source>
</evidence>
<dbReference type="AlphaFoldDB" id="A0A4V1EIF9"/>
<keyword evidence="2" id="KW-1185">Reference proteome</keyword>
<dbReference type="SUPFAM" id="SSF109604">
    <property type="entry name" value="HD-domain/PDEase-like"/>
    <property type="match status" value="1"/>
</dbReference>
<evidence type="ECO:0000313" key="1">
    <source>
        <dbReference type="EMBL" id="QCP53630.1"/>
    </source>
</evidence>
<protein>
    <submittedName>
        <fullName evidence="1">Phosphohydrolase</fullName>
    </submittedName>
</protein>
<gene>
    <name evidence="1" type="ORF">FAZ95_31885</name>
</gene>
<accession>A0A4V1EIF9</accession>
<dbReference type="OrthoDB" id="8478129at2"/>
<proteinExistence type="predicted"/>
<organism evidence="1 2">
    <name type="scientific">Trinickia violacea</name>
    <dbReference type="NCBI Taxonomy" id="2571746"/>
    <lineage>
        <taxon>Bacteria</taxon>
        <taxon>Pseudomonadati</taxon>
        <taxon>Pseudomonadota</taxon>
        <taxon>Betaproteobacteria</taxon>
        <taxon>Burkholderiales</taxon>
        <taxon>Burkholderiaceae</taxon>
        <taxon>Trinickia</taxon>
    </lineage>
</organism>
<dbReference type="RefSeq" id="WP_137336399.1">
    <property type="nucleotide sequence ID" value="NZ_CP040078.1"/>
</dbReference>
<dbReference type="PANTHER" id="PTHR35569:SF1">
    <property type="entry name" value="CYANAMIDE HYDRATASE DDI2-RELATED"/>
    <property type="match status" value="1"/>
</dbReference>
<name>A0A4V1EIF9_9BURK</name>
<reference evidence="1 2" key="1">
    <citation type="submission" date="2019-05" db="EMBL/GenBank/DDBJ databases">
        <title>Burkholderia sp. DHOD12, isolated from subtropical forest soil.</title>
        <authorList>
            <person name="Gao Z.-H."/>
            <person name="Qiu L.-H."/>
        </authorList>
    </citation>
    <scope>NUCLEOTIDE SEQUENCE [LARGE SCALE GENOMIC DNA]</scope>
    <source>
        <strain evidence="1 2">DHOD12</strain>
    </source>
</reference>
<dbReference type="EMBL" id="CP040078">
    <property type="protein sequence ID" value="QCP53630.1"/>
    <property type="molecule type" value="Genomic_DNA"/>
</dbReference>
<dbReference type="GO" id="GO:0016787">
    <property type="term" value="F:hydrolase activity"/>
    <property type="evidence" value="ECO:0007669"/>
    <property type="project" value="UniProtKB-KW"/>
</dbReference>
<dbReference type="KEGG" id="tvl:FAZ95_31885"/>
<dbReference type="Proteomes" id="UP000298656">
    <property type="component" value="Chromosome 2"/>
</dbReference>
<sequence length="216" mass="23991">MSRTVAGIPIPDSTMARAALAIVLAGEPDILYRHSVRTFLFGALIAQYRKLAYDAELLYVVSLFRCIGLTAPYHGSPRRFEVDSANAVNAFLAAYDVPREDLADAWRAVALHTTFGIHADMPSHTALATLIAAGMEADLLCMHMDELTVAEREAVLLEFPRGPRFKEQIIDTFAQGMAWRPATTFGTVNADILERCDPNYRRRNFCGLILGSNWKE</sequence>